<dbReference type="CDD" id="cd00090">
    <property type="entry name" value="HTH_ARSR"/>
    <property type="match status" value="1"/>
</dbReference>
<dbReference type="InterPro" id="IPR019888">
    <property type="entry name" value="Tscrpt_reg_AsnC-like"/>
</dbReference>
<dbReference type="InterPro" id="IPR036388">
    <property type="entry name" value="WH-like_DNA-bd_sf"/>
</dbReference>
<proteinExistence type="predicted"/>
<dbReference type="GO" id="GO:0043200">
    <property type="term" value="P:response to amino acid"/>
    <property type="evidence" value="ECO:0007669"/>
    <property type="project" value="TreeGrafter"/>
</dbReference>
<dbReference type="Gene3D" id="3.30.70.920">
    <property type="match status" value="1"/>
</dbReference>
<evidence type="ECO:0000256" key="1">
    <source>
        <dbReference type="ARBA" id="ARBA00023015"/>
    </source>
</evidence>
<dbReference type="PANTHER" id="PTHR30154">
    <property type="entry name" value="LEUCINE-RESPONSIVE REGULATORY PROTEIN"/>
    <property type="match status" value="1"/>
</dbReference>
<keyword evidence="1" id="KW-0805">Transcription regulation</keyword>
<dbReference type="GO" id="GO:0005829">
    <property type="term" value="C:cytosol"/>
    <property type="evidence" value="ECO:0007669"/>
    <property type="project" value="TreeGrafter"/>
</dbReference>
<reference evidence="6" key="2">
    <citation type="submission" date="2016-01" db="EMBL/GenBank/DDBJ databases">
        <title>Draft Genome Sequence of Paenibacillus amylolyticus Heshi-A3 that Was Isolated from Fermented Rice Bran with Aging Salted Mackerel, Which Was Named Heshiko as Traditional Fermented Seafood in Japan.</title>
        <authorList>
            <person name="Akuzawa S."/>
            <person name="Nakagawa J."/>
            <person name="Kanekatsu T."/>
            <person name="Kubota E."/>
            <person name="Ohtake R."/>
            <person name="Suzuki T."/>
            <person name="Kanesaki Y."/>
        </authorList>
    </citation>
    <scope>NUCLEOTIDE SEQUENCE [LARGE SCALE GENOMIC DNA]</scope>
    <source>
        <strain evidence="6">Heshi-A3</strain>
    </source>
</reference>
<dbReference type="AlphaFoldDB" id="A0A124DY57"/>
<gene>
    <name evidence="5" type="ORF">PAHA3_3238</name>
</gene>
<name>A0A124DY57_PAEAM</name>
<comment type="caution">
    <text evidence="5">The sequence shown here is derived from an EMBL/GenBank/DDBJ whole genome shotgun (WGS) entry which is preliminary data.</text>
</comment>
<protein>
    <submittedName>
        <fullName evidence="5">Transcriptional regulator, AraC family</fullName>
    </submittedName>
</protein>
<dbReference type="InterPro" id="IPR011991">
    <property type="entry name" value="ArsR-like_HTH"/>
</dbReference>
<reference evidence="5 6" key="1">
    <citation type="journal article" date="2016" name="Genome Announc.">
        <title>Draft Genome Sequence of Paenibacillus amylolyticus Heshi-A3, Isolated from Fermented Rice Bran in a Japanese Fermented Seafood Dish.</title>
        <authorList>
            <person name="Akuzawa S."/>
            <person name="Nagaoka J."/>
            <person name="Kanekatsu M."/>
            <person name="Kubota E."/>
            <person name="Ohtake R."/>
            <person name="Suzuki T."/>
            <person name="Kanesaki Y."/>
        </authorList>
    </citation>
    <scope>NUCLEOTIDE SEQUENCE [LARGE SCALE GENOMIC DNA]</scope>
    <source>
        <strain evidence="5 6">Heshi-A3</strain>
    </source>
</reference>
<evidence type="ECO:0000313" key="5">
    <source>
        <dbReference type="EMBL" id="GAS83160.1"/>
    </source>
</evidence>
<evidence type="ECO:0000313" key="6">
    <source>
        <dbReference type="Proteomes" id="UP000069697"/>
    </source>
</evidence>
<keyword evidence="3" id="KW-0804">Transcription</keyword>
<dbReference type="GO" id="GO:0043565">
    <property type="term" value="F:sequence-specific DNA binding"/>
    <property type="evidence" value="ECO:0007669"/>
    <property type="project" value="InterPro"/>
</dbReference>
<dbReference type="SMART" id="SM00344">
    <property type="entry name" value="HTH_ASNC"/>
    <property type="match status" value="1"/>
</dbReference>
<dbReference type="Pfam" id="PF01037">
    <property type="entry name" value="AsnC_trans_reg"/>
    <property type="match status" value="1"/>
</dbReference>
<dbReference type="RefSeq" id="WP_062835549.1">
    <property type="nucleotide sequence ID" value="NZ_BCNV01000001.1"/>
</dbReference>
<dbReference type="PROSITE" id="PS50956">
    <property type="entry name" value="HTH_ASNC_2"/>
    <property type="match status" value="1"/>
</dbReference>
<sequence>MNNIDKDIIMHLQEDARLTMTSIGKLIGLSQPAVTERVKRLEEQGVITGYRALVSNEKVGKPMTAFLLFRTNQCLEFVDYCEKSPQVMECYRVSGEHNYLIKVIVESTKELELFENESIMYGNFTTVITLSSPIENKPLLPSGDVTHD</sequence>
<dbReference type="SUPFAM" id="SSF46785">
    <property type="entry name" value="Winged helix' DNA-binding domain"/>
    <property type="match status" value="1"/>
</dbReference>
<dbReference type="SUPFAM" id="SSF54909">
    <property type="entry name" value="Dimeric alpha+beta barrel"/>
    <property type="match status" value="1"/>
</dbReference>
<dbReference type="InterPro" id="IPR036390">
    <property type="entry name" value="WH_DNA-bd_sf"/>
</dbReference>
<dbReference type="InterPro" id="IPR019887">
    <property type="entry name" value="Tscrpt_reg_AsnC/Lrp_C"/>
</dbReference>
<dbReference type="Proteomes" id="UP000069697">
    <property type="component" value="Unassembled WGS sequence"/>
</dbReference>
<dbReference type="InterPro" id="IPR000485">
    <property type="entry name" value="AsnC-type_HTH_dom"/>
</dbReference>
<dbReference type="PANTHER" id="PTHR30154:SF20">
    <property type="entry name" value="LEUCINE-RESPONSIVE REGULATORY PROTEIN"/>
    <property type="match status" value="1"/>
</dbReference>
<evidence type="ECO:0000256" key="3">
    <source>
        <dbReference type="ARBA" id="ARBA00023163"/>
    </source>
</evidence>
<feature type="domain" description="HTH asnC-type" evidence="4">
    <location>
        <begin position="1"/>
        <end position="62"/>
    </location>
</feature>
<dbReference type="InterPro" id="IPR011008">
    <property type="entry name" value="Dimeric_a/b-barrel"/>
</dbReference>
<evidence type="ECO:0000256" key="2">
    <source>
        <dbReference type="ARBA" id="ARBA00023125"/>
    </source>
</evidence>
<accession>A0A124DY57</accession>
<dbReference type="Pfam" id="PF13412">
    <property type="entry name" value="HTH_24"/>
    <property type="match status" value="1"/>
</dbReference>
<dbReference type="FunFam" id="1.10.10.10:FF:000186">
    <property type="entry name" value="AsnC family transcriptional regulator"/>
    <property type="match status" value="1"/>
</dbReference>
<dbReference type="PRINTS" id="PR00033">
    <property type="entry name" value="HTHASNC"/>
</dbReference>
<keyword evidence="2" id="KW-0238">DNA-binding</keyword>
<evidence type="ECO:0000259" key="4">
    <source>
        <dbReference type="PROSITE" id="PS50956"/>
    </source>
</evidence>
<organism evidence="5 6">
    <name type="scientific">Paenibacillus amylolyticus</name>
    <dbReference type="NCBI Taxonomy" id="1451"/>
    <lineage>
        <taxon>Bacteria</taxon>
        <taxon>Bacillati</taxon>
        <taxon>Bacillota</taxon>
        <taxon>Bacilli</taxon>
        <taxon>Bacillales</taxon>
        <taxon>Paenibacillaceae</taxon>
        <taxon>Paenibacillus</taxon>
    </lineage>
</organism>
<dbReference type="Gene3D" id="1.10.10.10">
    <property type="entry name" value="Winged helix-like DNA-binding domain superfamily/Winged helix DNA-binding domain"/>
    <property type="match status" value="1"/>
</dbReference>
<dbReference type="EMBL" id="BCNV01000001">
    <property type="protein sequence ID" value="GAS83160.1"/>
    <property type="molecule type" value="Genomic_DNA"/>
</dbReference>